<dbReference type="Gene3D" id="3.20.20.140">
    <property type="entry name" value="Metal-dependent hydrolases"/>
    <property type="match status" value="1"/>
</dbReference>
<dbReference type="InterPro" id="IPR011059">
    <property type="entry name" value="Metal-dep_hydrolase_composite"/>
</dbReference>
<gene>
    <name evidence="2" type="ORF">EP51_28630</name>
</gene>
<dbReference type="PANTHER" id="PTHR22642:SF2">
    <property type="entry name" value="PROTEIN LONG AFTER FAR-RED 3"/>
    <property type="match status" value="1"/>
</dbReference>
<protein>
    <submittedName>
        <fullName evidence="2">Amidohydrolase</fullName>
    </submittedName>
</protein>
<dbReference type="InterPro" id="IPR033932">
    <property type="entry name" value="YtcJ-like"/>
</dbReference>
<dbReference type="SUPFAM" id="SSF51338">
    <property type="entry name" value="Composite domain of metallo-dependent hydrolases"/>
    <property type="match status" value="1"/>
</dbReference>
<dbReference type="PANTHER" id="PTHR22642">
    <property type="entry name" value="IMIDAZOLONEPROPIONASE"/>
    <property type="match status" value="1"/>
</dbReference>
<dbReference type="AlphaFoldDB" id="A0A076EQR6"/>
<dbReference type="EMBL" id="CP008947">
    <property type="protein sequence ID" value="AII08365.1"/>
    <property type="molecule type" value="Genomic_DNA"/>
</dbReference>
<dbReference type="Proteomes" id="UP000028488">
    <property type="component" value="Chromosome"/>
</dbReference>
<dbReference type="SUPFAM" id="SSF51556">
    <property type="entry name" value="Metallo-dependent hydrolases"/>
    <property type="match status" value="1"/>
</dbReference>
<dbReference type="eggNOG" id="COG1574">
    <property type="taxonomic scope" value="Bacteria"/>
</dbReference>
<keyword evidence="2" id="KW-0378">Hydrolase</keyword>
<dbReference type="Pfam" id="PF07969">
    <property type="entry name" value="Amidohydro_3"/>
    <property type="match status" value="1"/>
</dbReference>
<accession>A0A076EQR6</accession>
<reference evidence="2 3" key="1">
    <citation type="submission" date="2014-07" db="EMBL/GenBank/DDBJ databases">
        <title>Genome Sequence of Rhodococcus opacus Strain R7, a Biodegrader of Mono- and Polycyclic Aromatic Hydrocarbons.</title>
        <authorList>
            <person name="Di Gennaro P."/>
            <person name="Zampolli J."/>
            <person name="Presti I."/>
            <person name="Cappelletti M."/>
            <person name="D'Ursi P."/>
            <person name="Orro A."/>
            <person name="Mezzelani A."/>
            <person name="Milanesi L."/>
        </authorList>
    </citation>
    <scope>NUCLEOTIDE SEQUENCE [LARGE SCALE GENOMIC DNA]</scope>
    <source>
        <strain evidence="2 3">R7</strain>
    </source>
</reference>
<dbReference type="RefSeq" id="WP_037231130.1">
    <property type="nucleotide sequence ID" value="NZ_CP008947.1"/>
</dbReference>
<dbReference type="Gene3D" id="2.30.40.10">
    <property type="entry name" value="Urease, subunit C, domain 1"/>
    <property type="match status" value="1"/>
</dbReference>
<dbReference type="InterPro" id="IPR013108">
    <property type="entry name" value="Amidohydro_3"/>
</dbReference>
<dbReference type="Gene3D" id="3.10.310.70">
    <property type="match status" value="1"/>
</dbReference>
<sequence>MSYADAVYIHGKVFTVDEDFTITTALAVRDGLVHAVGSDAEIEPLIGPDTVVTDLGGKTILPGINDSHLHAIAYGLDTPPLSLDVSFPTVRSIADVRELVREAAAAAEDGAWIIGTGWDDGYLDECLAEDGRTPTRWDLDEVSPNNPVFLQDFSRHTSWVNSAALALAGVDETTPLPPGSRMPVGEDGVLTGIVMEGAQALVQRVLPALTRERREEALRSAISILQSEGITSFTDPAIGPGGEALAGGAMGAEGLAVYADLARRDELGARVNLLLLPTGMSGSAEDFGRNLTEIEVPETVDPRMFRVLGVKVFADGIPPSKTAWMHEEYVGGGCGSLCVGGDTDERQVYEVTEMVRIGHEAGYQIGVHVTGDRAIDTVADAIIAAQNAHPREDARHYLIHGDFISEATLKRLAENGIGVNMNPTIKWTIADLEVGVVGTERAAYEWPYRSAVESGVHLMSSSDAPVTPPDWRQGISTMILRESKASGAVSGPDQRIGLADAVRTYTINAAWQDFAEDWKGSLEVGKVADLCILDGDLETADPHDIPAMQVVSTVLGGKVVFQRVTESVAS</sequence>
<name>A0A076EQR6_RHOOP</name>
<evidence type="ECO:0000313" key="2">
    <source>
        <dbReference type="EMBL" id="AII08365.1"/>
    </source>
</evidence>
<feature type="domain" description="Amidohydrolase 3" evidence="1">
    <location>
        <begin position="52"/>
        <end position="561"/>
    </location>
</feature>
<dbReference type="CDD" id="cd01300">
    <property type="entry name" value="YtcJ_like"/>
    <property type="match status" value="1"/>
</dbReference>
<evidence type="ECO:0000259" key="1">
    <source>
        <dbReference type="Pfam" id="PF07969"/>
    </source>
</evidence>
<dbReference type="GO" id="GO:0016810">
    <property type="term" value="F:hydrolase activity, acting on carbon-nitrogen (but not peptide) bonds"/>
    <property type="evidence" value="ECO:0007669"/>
    <property type="project" value="InterPro"/>
</dbReference>
<organism evidence="2 3">
    <name type="scientific">Rhodococcus opacus</name>
    <name type="common">Nocardia opaca</name>
    <dbReference type="NCBI Taxonomy" id="37919"/>
    <lineage>
        <taxon>Bacteria</taxon>
        <taxon>Bacillati</taxon>
        <taxon>Actinomycetota</taxon>
        <taxon>Actinomycetes</taxon>
        <taxon>Mycobacteriales</taxon>
        <taxon>Nocardiaceae</taxon>
        <taxon>Rhodococcus</taxon>
    </lineage>
</organism>
<evidence type="ECO:0000313" key="3">
    <source>
        <dbReference type="Proteomes" id="UP000028488"/>
    </source>
</evidence>
<proteinExistence type="predicted"/>
<dbReference type="InterPro" id="IPR032466">
    <property type="entry name" value="Metal_Hydrolase"/>
</dbReference>